<keyword evidence="3" id="KW-1185">Reference proteome</keyword>
<evidence type="ECO:0000313" key="2">
    <source>
        <dbReference type="EMBL" id="KNE55303.1"/>
    </source>
</evidence>
<evidence type="ECO:0000256" key="1">
    <source>
        <dbReference type="SAM" id="MobiDB-lite"/>
    </source>
</evidence>
<reference evidence="3" key="2">
    <citation type="submission" date="2009-11" db="EMBL/GenBank/DDBJ databases">
        <title>The Genome Sequence of Allomyces macrogynus strain ATCC 38327.</title>
        <authorList>
            <consortium name="The Broad Institute Genome Sequencing Platform"/>
            <person name="Russ C."/>
            <person name="Cuomo C."/>
            <person name="Shea T."/>
            <person name="Young S.K."/>
            <person name="Zeng Q."/>
            <person name="Koehrsen M."/>
            <person name="Haas B."/>
            <person name="Borodovsky M."/>
            <person name="Guigo R."/>
            <person name="Alvarado L."/>
            <person name="Berlin A."/>
            <person name="Borenstein D."/>
            <person name="Chen Z."/>
            <person name="Engels R."/>
            <person name="Freedman E."/>
            <person name="Gellesch M."/>
            <person name="Goldberg J."/>
            <person name="Griggs A."/>
            <person name="Gujja S."/>
            <person name="Heiman D."/>
            <person name="Hepburn T."/>
            <person name="Howarth C."/>
            <person name="Jen D."/>
            <person name="Larson L."/>
            <person name="Lewis B."/>
            <person name="Mehta T."/>
            <person name="Park D."/>
            <person name="Pearson M."/>
            <person name="Roberts A."/>
            <person name="Saif S."/>
            <person name="Shenoy N."/>
            <person name="Sisk P."/>
            <person name="Stolte C."/>
            <person name="Sykes S."/>
            <person name="Walk T."/>
            <person name="White J."/>
            <person name="Yandava C."/>
            <person name="Burger G."/>
            <person name="Gray M.W."/>
            <person name="Holland P.W.H."/>
            <person name="King N."/>
            <person name="Lang F.B.F."/>
            <person name="Roger A.J."/>
            <person name="Ruiz-Trillo I."/>
            <person name="Lander E."/>
            <person name="Nusbaum C."/>
        </authorList>
    </citation>
    <scope>NUCLEOTIDE SEQUENCE [LARGE SCALE GENOMIC DNA]</scope>
    <source>
        <strain evidence="3">ATCC 38327</strain>
    </source>
</reference>
<gene>
    <name evidence="2" type="ORF">AMAG_17768</name>
</gene>
<sequence length="167" mass="17110">MLSADAPPPGASDAAAPTTTSTSAAPATQPTTTADPPLPPPPNPPQRRPSRVRELGLKLVQSLSPVLNRTRSSSTGRSGSGGDISGLLAPLAPASGNGTTPRDPHTLPLLPPAHSFATKYGVCEKGFIGKGATARCPCRASQQYPAGVAVKSFAETENETEKEYLKS</sequence>
<dbReference type="Proteomes" id="UP000054350">
    <property type="component" value="Unassembled WGS sequence"/>
</dbReference>
<dbReference type="VEuPathDB" id="FungiDB:AMAG_17768"/>
<name>A0A0L0RY64_ALLM3</name>
<dbReference type="AlphaFoldDB" id="A0A0L0RY64"/>
<proteinExistence type="predicted"/>
<feature type="compositionally biased region" description="Low complexity" evidence="1">
    <location>
        <begin position="11"/>
        <end position="35"/>
    </location>
</feature>
<accession>A0A0L0RY64</accession>
<reference evidence="2 3" key="1">
    <citation type="submission" date="2009-11" db="EMBL/GenBank/DDBJ databases">
        <title>Annotation of Allomyces macrogynus ATCC 38327.</title>
        <authorList>
            <consortium name="The Broad Institute Genome Sequencing Platform"/>
            <person name="Russ C."/>
            <person name="Cuomo C."/>
            <person name="Burger G."/>
            <person name="Gray M.W."/>
            <person name="Holland P.W.H."/>
            <person name="King N."/>
            <person name="Lang F.B.F."/>
            <person name="Roger A.J."/>
            <person name="Ruiz-Trillo I."/>
            <person name="Young S.K."/>
            <person name="Zeng Q."/>
            <person name="Gargeya S."/>
            <person name="Fitzgerald M."/>
            <person name="Haas B."/>
            <person name="Abouelleil A."/>
            <person name="Alvarado L."/>
            <person name="Arachchi H.M."/>
            <person name="Berlin A."/>
            <person name="Chapman S.B."/>
            <person name="Gearin G."/>
            <person name="Goldberg J."/>
            <person name="Griggs A."/>
            <person name="Gujja S."/>
            <person name="Hansen M."/>
            <person name="Heiman D."/>
            <person name="Howarth C."/>
            <person name="Larimer J."/>
            <person name="Lui A."/>
            <person name="MacDonald P.J.P."/>
            <person name="McCowen C."/>
            <person name="Montmayeur A."/>
            <person name="Murphy C."/>
            <person name="Neiman D."/>
            <person name="Pearson M."/>
            <person name="Priest M."/>
            <person name="Roberts A."/>
            <person name="Saif S."/>
            <person name="Shea T."/>
            <person name="Sisk P."/>
            <person name="Stolte C."/>
            <person name="Sykes S."/>
            <person name="Wortman J."/>
            <person name="Nusbaum C."/>
            <person name="Birren B."/>
        </authorList>
    </citation>
    <scope>NUCLEOTIDE SEQUENCE [LARGE SCALE GENOMIC DNA]</scope>
    <source>
        <strain evidence="2 3">ATCC 38327</strain>
    </source>
</reference>
<feature type="compositionally biased region" description="Pro residues" evidence="1">
    <location>
        <begin position="36"/>
        <end position="47"/>
    </location>
</feature>
<feature type="compositionally biased region" description="Pro residues" evidence="1">
    <location>
        <begin position="1"/>
        <end position="10"/>
    </location>
</feature>
<organism evidence="2 3">
    <name type="scientific">Allomyces macrogynus (strain ATCC 38327)</name>
    <name type="common">Allomyces javanicus var. macrogynus</name>
    <dbReference type="NCBI Taxonomy" id="578462"/>
    <lineage>
        <taxon>Eukaryota</taxon>
        <taxon>Fungi</taxon>
        <taxon>Fungi incertae sedis</taxon>
        <taxon>Blastocladiomycota</taxon>
        <taxon>Blastocladiomycetes</taxon>
        <taxon>Blastocladiales</taxon>
        <taxon>Blastocladiaceae</taxon>
        <taxon>Allomyces</taxon>
    </lineage>
</organism>
<dbReference type="EMBL" id="GG745329">
    <property type="protein sequence ID" value="KNE55303.1"/>
    <property type="molecule type" value="Genomic_DNA"/>
</dbReference>
<protein>
    <submittedName>
        <fullName evidence="2">Uncharacterized protein</fullName>
    </submittedName>
</protein>
<evidence type="ECO:0000313" key="3">
    <source>
        <dbReference type="Proteomes" id="UP000054350"/>
    </source>
</evidence>
<feature type="region of interest" description="Disordered" evidence="1">
    <location>
        <begin position="1"/>
        <end position="110"/>
    </location>
</feature>